<reference evidence="2 3" key="1">
    <citation type="submission" date="2017-11" db="EMBL/GenBank/DDBJ databases">
        <title>Complete genome sequence of Streptomyces lavendulae subsp. lavendulae CCM 3239 (formerly 'Streptomyces aureofaciens CCM 3239'), the producer of the angucycline-type antibiotic auricin.</title>
        <authorList>
            <person name="Busche T."/>
            <person name="Novakova R."/>
            <person name="Al'Dilaimi A."/>
            <person name="Homerova D."/>
            <person name="Feckova L."/>
            <person name="Rezuchova B."/>
            <person name="Mingyar E."/>
            <person name="Csolleiova D."/>
            <person name="Bekeova C."/>
            <person name="Winkler A."/>
            <person name="Sevcikova B."/>
            <person name="Kalinowski J."/>
            <person name="Kormanec J."/>
            <person name="Ruckert C."/>
        </authorList>
    </citation>
    <scope>NUCLEOTIDE SEQUENCE [LARGE SCALE GENOMIC DNA]</scope>
    <source>
        <strain evidence="2 3">CCM 3239</strain>
    </source>
</reference>
<dbReference type="EMBL" id="CP024985">
    <property type="protein sequence ID" value="ATZ22000.1"/>
    <property type="molecule type" value="Genomic_DNA"/>
</dbReference>
<accession>A0A2K8PS55</accession>
<dbReference type="Proteomes" id="UP000231791">
    <property type="component" value="Chromosome"/>
</dbReference>
<evidence type="ECO:0000313" key="2">
    <source>
        <dbReference type="EMBL" id="ATZ29571.1"/>
    </source>
</evidence>
<dbReference type="KEGG" id="slx:SLAV_00350"/>
<evidence type="ECO:0000313" key="1">
    <source>
        <dbReference type="EMBL" id="ATZ22000.1"/>
    </source>
</evidence>
<organism evidence="2 3">
    <name type="scientific">Streptomyces lavendulae subsp. lavendulae</name>
    <dbReference type="NCBI Taxonomy" id="58340"/>
    <lineage>
        <taxon>Bacteria</taxon>
        <taxon>Bacillati</taxon>
        <taxon>Actinomycetota</taxon>
        <taxon>Actinomycetes</taxon>
        <taxon>Kitasatosporales</taxon>
        <taxon>Streptomycetaceae</taxon>
        <taxon>Streptomyces</taxon>
    </lineage>
</organism>
<gene>
    <name evidence="1" type="ORF">SLAV_00350</name>
    <name evidence="2" type="ORF">SLAV_39040</name>
</gene>
<name>A0A2K8PS55_STRLA</name>
<sequence>MGRSPTGYPANRNPRPTVPRALRAAVAQAEVVAGLEVASHLQAGPVWDAFLAVRREELMPQAYVRRSGPEETPPRWDLLGWSAPAHQEKLLGLLYSREGSVPVQHRGELVPAVHRGRDRAGRCLPYPARLACPSRSSNAWACCQAFQWPGTPPHA</sequence>
<dbReference type="AlphaFoldDB" id="A0A2K8PS55"/>
<protein>
    <submittedName>
        <fullName evidence="2">Uncharacterized protein</fullName>
    </submittedName>
</protein>
<dbReference type="EMBL" id="CP024985">
    <property type="protein sequence ID" value="ATZ29571.1"/>
    <property type="molecule type" value="Genomic_DNA"/>
</dbReference>
<keyword evidence="3" id="KW-1185">Reference proteome</keyword>
<dbReference type="KEGG" id="slx:SLAV_39040"/>
<proteinExistence type="predicted"/>
<evidence type="ECO:0000313" key="3">
    <source>
        <dbReference type="Proteomes" id="UP000231791"/>
    </source>
</evidence>